<dbReference type="GO" id="GO:0000270">
    <property type="term" value="P:peptidoglycan metabolic process"/>
    <property type="evidence" value="ECO:0007669"/>
    <property type="project" value="InterPro"/>
</dbReference>
<evidence type="ECO:0000256" key="1">
    <source>
        <dbReference type="ARBA" id="ARBA00007734"/>
    </source>
</evidence>
<comment type="similarity">
    <text evidence="2">Belongs to the virb1 family.</text>
</comment>
<dbReference type="RefSeq" id="WP_099911096.1">
    <property type="nucleotide sequence ID" value="NZ_AWWI01000071.1"/>
</dbReference>
<dbReference type="Pfam" id="PF01464">
    <property type="entry name" value="SLT"/>
    <property type="match status" value="1"/>
</dbReference>
<dbReference type="InterPro" id="IPR000189">
    <property type="entry name" value="Transglyc_AS"/>
</dbReference>
<dbReference type="AlphaFoldDB" id="A0A2G8REG5"/>
<evidence type="ECO:0000256" key="3">
    <source>
        <dbReference type="ARBA" id="ARBA00022729"/>
    </source>
</evidence>
<dbReference type="GO" id="GO:0008933">
    <property type="term" value="F:peptidoglycan lytic transglycosylase activity"/>
    <property type="evidence" value="ECO:0007669"/>
    <property type="project" value="InterPro"/>
</dbReference>
<dbReference type="InterPro" id="IPR023346">
    <property type="entry name" value="Lysozyme-like_dom_sf"/>
</dbReference>
<dbReference type="GO" id="GO:0004553">
    <property type="term" value="F:hydrolase activity, hydrolyzing O-glycosyl compounds"/>
    <property type="evidence" value="ECO:0007669"/>
    <property type="project" value="InterPro"/>
</dbReference>
<dbReference type="Gene3D" id="1.25.20.10">
    <property type="entry name" value="Bacterial muramidases"/>
    <property type="match status" value="1"/>
</dbReference>
<evidence type="ECO:0000256" key="4">
    <source>
        <dbReference type="SAM" id="SignalP"/>
    </source>
</evidence>
<comment type="similarity">
    <text evidence="1">Belongs to the transglycosylase Slt family.</text>
</comment>
<feature type="domain" description="Transglycosylase SLT" evidence="5">
    <location>
        <begin position="490"/>
        <end position="591"/>
    </location>
</feature>
<evidence type="ECO:0000313" key="6">
    <source>
        <dbReference type="EMBL" id="PIL19974.1"/>
    </source>
</evidence>
<dbReference type="GO" id="GO:0042597">
    <property type="term" value="C:periplasmic space"/>
    <property type="evidence" value="ECO:0007669"/>
    <property type="project" value="InterPro"/>
</dbReference>
<name>A0A2G8REG5_9RHOB</name>
<dbReference type="OrthoDB" id="9815002at2"/>
<feature type="chain" id="PRO_5013715110" description="Transglycosylase SLT domain-containing protein" evidence="4">
    <location>
        <begin position="21"/>
        <end position="651"/>
    </location>
</feature>
<sequence length="651" mass="70956">MSRLLALIFVLLTGLAPARAADSASDRPLARAMVEIKRGNWAAAQITARGDGQPAMDVVMWQYLRAGLGSARQVQDFVSRNPDWPGMPYLREKSEEAMVEAPHGDVEAFYADDRPQTGSGALSLARALIADGRRGEAEATVVLAWRTLALSSEEQAVFLAEHGALLKPHHQARLDMALWNGWESTARAMLALVDADHRALAEARMGLMDSAAGVDGLIARVPASLQRDPGLAHARFEWRLRKNRQDDAIALLLERSASAAALGEPSGWGNRRRSLARDKMRAGDTELAYRIASTHFLSEGSDYADLEWLSGYLALRFLDKPQLALEHFQHLRRGVDTPISLGRAGYWIGRAQEALGNTAAAQEAYGFGGQYQTTFYGLLAAEKAGLPVDPKLSGQEVFPPWREAGFTESSVYRAAVLLLAAGQEDLAERFFTHLAESLDRTQIGQMGDMLAEMNRPHIQVMLGKRAAQAGIELPGPYYALHPLANEPHPVPTEMVLAIARRESEFNPGVVSGVGARGLMQVMPRTAEAVSGWINEPYSLSGLLSDPEYNARIGAAYLAKLAQQFEGNVVMMAAGYNAGPSRPSGWMQLYGDPRKGQIDVVDFIEFIPFRETQNYVMRVAESLPVYRARLGKEALPVPFSQELIGATLGGGG</sequence>
<dbReference type="CDD" id="cd13401">
    <property type="entry name" value="Slt70-like"/>
    <property type="match status" value="1"/>
</dbReference>
<reference evidence="6 7" key="1">
    <citation type="submission" date="2013-09" db="EMBL/GenBank/DDBJ databases">
        <title>Genome sequencing of Phaeobacter antarcticus sp. nov. SM1211.</title>
        <authorList>
            <person name="Zhang X.-Y."/>
            <person name="Liu C."/>
            <person name="Chen X.-L."/>
            <person name="Xie B.-B."/>
            <person name="Qin Q.-L."/>
            <person name="Rong J.-C."/>
            <person name="Zhang Y.-Z."/>
        </authorList>
    </citation>
    <scope>NUCLEOTIDE SEQUENCE [LARGE SCALE GENOMIC DNA]</scope>
    <source>
        <strain evidence="6 7">SM1211</strain>
    </source>
</reference>
<evidence type="ECO:0000256" key="2">
    <source>
        <dbReference type="ARBA" id="ARBA00009387"/>
    </source>
</evidence>
<keyword evidence="3 4" id="KW-0732">Signal</keyword>
<dbReference type="PROSITE" id="PS00922">
    <property type="entry name" value="TRANSGLYCOSYLASE"/>
    <property type="match status" value="1"/>
</dbReference>
<dbReference type="EMBL" id="AWWI01000071">
    <property type="protein sequence ID" value="PIL19974.1"/>
    <property type="molecule type" value="Genomic_DNA"/>
</dbReference>
<dbReference type="GO" id="GO:0016020">
    <property type="term" value="C:membrane"/>
    <property type="evidence" value="ECO:0007669"/>
    <property type="project" value="InterPro"/>
</dbReference>
<protein>
    <recommendedName>
        <fullName evidence="5">Transglycosylase SLT domain-containing protein</fullName>
    </recommendedName>
</protein>
<evidence type="ECO:0000259" key="5">
    <source>
        <dbReference type="Pfam" id="PF01464"/>
    </source>
</evidence>
<gene>
    <name evidence="6" type="ORF">P775_11740</name>
</gene>
<dbReference type="SUPFAM" id="SSF48435">
    <property type="entry name" value="Bacterial muramidases"/>
    <property type="match status" value="1"/>
</dbReference>
<dbReference type="PANTHER" id="PTHR37423:SF2">
    <property type="entry name" value="MEMBRANE-BOUND LYTIC MUREIN TRANSGLYCOSYLASE C"/>
    <property type="match status" value="1"/>
</dbReference>
<dbReference type="InterPro" id="IPR008258">
    <property type="entry name" value="Transglycosylase_SLT_dom_1"/>
</dbReference>
<dbReference type="InterPro" id="IPR008939">
    <property type="entry name" value="Lytic_TGlycosylase_superhlx_U"/>
</dbReference>
<dbReference type="Gene3D" id="1.10.530.10">
    <property type="match status" value="1"/>
</dbReference>
<organism evidence="6 7">
    <name type="scientific">Puniceibacterium antarcticum</name>
    <dbReference type="NCBI Taxonomy" id="1206336"/>
    <lineage>
        <taxon>Bacteria</taxon>
        <taxon>Pseudomonadati</taxon>
        <taxon>Pseudomonadota</taxon>
        <taxon>Alphaproteobacteria</taxon>
        <taxon>Rhodobacterales</taxon>
        <taxon>Paracoccaceae</taxon>
        <taxon>Puniceibacterium</taxon>
    </lineage>
</organism>
<dbReference type="Proteomes" id="UP000231259">
    <property type="component" value="Unassembled WGS sequence"/>
</dbReference>
<keyword evidence="7" id="KW-1185">Reference proteome</keyword>
<proteinExistence type="inferred from homology"/>
<comment type="caution">
    <text evidence="6">The sequence shown here is derived from an EMBL/GenBank/DDBJ whole genome shotgun (WGS) entry which is preliminary data.</text>
</comment>
<feature type="signal peptide" evidence="4">
    <location>
        <begin position="1"/>
        <end position="20"/>
    </location>
</feature>
<dbReference type="PANTHER" id="PTHR37423">
    <property type="entry name" value="SOLUBLE LYTIC MUREIN TRANSGLYCOSYLASE-RELATED"/>
    <property type="match status" value="1"/>
</dbReference>
<evidence type="ECO:0000313" key="7">
    <source>
        <dbReference type="Proteomes" id="UP000231259"/>
    </source>
</evidence>
<dbReference type="SUPFAM" id="SSF53955">
    <property type="entry name" value="Lysozyme-like"/>
    <property type="match status" value="1"/>
</dbReference>
<accession>A0A2G8REG5</accession>